<dbReference type="InterPro" id="IPR036291">
    <property type="entry name" value="NAD(P)-bd_dom_sf"/>
</dbReference>
<dbReference type="InterPro" id="IPR051450">
    <property type="entry name" value="Gfo/Idh/MocA_Oxidoreductases"/>
</dbReference>
<dbReference type="Pfam" id="PF01408">
    <property type="entry name" value="GFO_IDH_MocA"/>
    <property type="match status" value="1"/>
</dbReference>
<evidence type="ECO:0000313" key="5">
    <source>
        <dbReference type="Proteomes" id="UP000198348"/>
    </source>
</evidence>
<sequence length="368" mass="38209">MPEMTTTDSAAIAVVGAGLIGRTHIALVREHPACRLAAIIDPDPAAGDLAEQAGVPRYASPAEAFSVSRSDGAVVATPNTQHVGCALECVAAGVPVLVEKPIADNVADAEKLVAAASAAGVPLLVGHHRRHSPILATAQEIVARGTLGSPVALMGSALFYKPDGYFEAAPWRRDPGGGPILINMIHEVDNLRALCGEIVEVQATASTSARGFTVEDTVAIGLRFAGGALGTFLLSDTAASTRSWEQTSGENPRYAHAGDEDCYVVTGTRGSLAVPTMRLTTYQGQPGWTEPFDTSVVDVPRRDPLRAQLDHFHDVLRAGTPPLVTGQDGVRTLRATQAIAAAARTNGPVAIPGNAEQASHPAHEEGTP</sequence>
<dbReference type="SUPFAM" id="SSF55347">
    <property type="entry name" value="Glyceraldehyde-3-phosphate dehydrogenase-like, C-terminal domain"/>
    <property type="match status" value="1"/>
</dbReference>
<gene>
    <name evidence="4" type="ORF">SAMN06265360_103235</name>
</gene>
<name>A0A238VRI5_9PSEU</name>
<feature type="region of interest" description="Disordered" evidence="1">
    <location>
        <begin position="348"/>
        <end position="368"/>
    </location>
</feature>
<feature type="domain" description="GFO/IDH/MocA-like oxidoreductase" evidence="3">
    <location>
        <begin position="136"/>
        <end position="272"/>
    </location>
</feature>
<accession>A0A238VRI5</accession>
<evidence type="ECO:0000256" key="1">
    <source>
        <dbReference type="SAM" id="MobiDB-lite"/>
    </source>
</evidence>
<dbReference type="PANTHER" id="PTHR43377">
    <property type="entry name" value="BILIVERDIN REDUCTASE A"/>
    <property type="match status" value="1"/>
</dbReference>
<proteinExistence type="predicted"/>
<keyword evidence="5" id="KW-1185">Reference proteome</keyword>
<dbReference type="PANTHER" id="PTHR43377:SF8">
    <property type="entry name" value="BLR3664 PROTEIN"/>
    <property type="match status" value="1"/>
</dbReference>
<protein>
    <submittedName>
        <fullName evidence="4">Predicted dehydrogenase</fullName>
    </submittedName>
</protein>
<dbReference type="AlphaFoldDB" id="A0A238VRI5"/>
<evidence type="ECO:0000313" key="4">
    <source>
        <dbReference type="EMBL" id="SNR36393.1"/>
    </source>
</evidence>
<dbReference type="SUPFAM" id="SSF51735">
    <property type="entry name" value="NAD(P)-binding Rossmann-fold domains"/>
    <property type="match status" value="1"/>
</dbReference>
<organism evidence="4 5">
    <name type="scientific">Haloechinothrix alba</name>
    <dbReference type="NCBI Taxonomy" id="664784"/>
    <lineage>
        <taxon>Bacteria</taxon>
        <taxon>Bacillati</taxon>
        <taxon>Actinomycetota</taxon>
        <taxon>Actinomycetes</taxon>
        <taxon>Pseudonocardiales</taxon>
        <taxon>Pseudonocardiaceae</taxon>
        <taxon>Haloechinothrix</taxon>
    </lineage>
</organism>
<dbReference type="Gene3D" id="3.30.360.10">
    <property type="entry name" value="Dihydrodipicolinate Reductase, domain 2"/>
    <property type="match status" value="1"/>
</dbReference>
<dbReference type="Proteomes" id="UP000198348">
    <property type="component" value="Unassembled WGS sequence"/>
</dbReference>
<evidence type="ECO:0000259" key="3">
    <source>
        <dbReference type="Pfam" id="PF22725"/>
    </source>
</evidence>
<evidence type="ECO:0000259" key="2">
    <source>
        <dbReference type="Pfam" id="PF01408"/>
    </source>
</evidence>
<dbReference type="GO" id="GO:0000166">
    <property type="term" value="F:nucleotide binding"/>
    <property type="evidence" value="ECO:0007669"/>
    <property type="project" value="InterPro"/>
</dbReference>
<dbReference type="Gene3D" id="3.40.50.720">
    <property type="entry name" value="NAD(P)-binding Rossmann-like Domain"/>
    <property type="match status" value="1"/>
</dbReference>
<reference evidence="4 5" key="1">
    <citation type="submission" date="2017-06" db="EMBL/GenBank/DDBJ databases">
        <authorList>
            <person name="Kim H.J."/>
            <person name="Triplett B.A."/>
        </authorList>
    </citation>
    <scope>NUCLEOTIDE SEQUENCE [LARGE SCALE GENOMIC DNA]</scope>
    <source>
        <strain evidence="4 5">DSM 45207</strain>
    </source>
</reference>
<feature type="domain" description="Gfo/Idh/MocA-like oxidoreductase N-terminal" evidence="2">
    <location>
        <begin position="12"/>
        <end position="127"/>
    </location>
</feature>
<dbReference type="InterPro" id="IPR000683">
    <property type="entry name" value="Gfo/Idh/MocA-like_OxRdtase_N"/>
</dbReference>
<dbReference type="EMBL" id="FZNW01000003">
    <property type="protein sequence ID" value="SNR36393.1"/>
    <property type="molecule type" value="Genomic_DNA"/>
</dbReference>
<dbReference type="Pfam" id="PF22725">
    <property type="entry name" value="GFO_IDH_MocA_C3"/>
    <property type="match status" value="1"/>
</dbReference>
<dbReference type="InterPro" id="IPR055170">
    <property type="entry name" value="GFO_IDH_MocA-like_dom"/>
</dbReference>